<evidence type="ECO:0000313" key="2">
    <source>
        <dbReference type="EMBL" id="GAI48439.1"/>
    </source>
</evidence>
<evidence type="ECO:0000256" key="1">
    <source>
        <dbReference type="SAM" id="MobiDB-lite"/>
    </source>
</evidence>
<reference evidence="2" key="1">
    <citation type="journal article" date="2014" name="Front. Microbiol.">
        <title>High frequency of phylogenetically diverse reductive dehalogenase-homologous genes in deep subseafloor sedimentary metagenomes.</title>
        <authorList>
            <person name="Kawai M."/>
            <person name="Futagami T."/>
            <person name="Toyoda A."/>
            <person name="Takaki Y."/>
            <person name="Nishi S."/>
            <person name="Hori S."/>
            <person name="Arai W."/>
            <person name="Tsubouchi T."/>
            <person name="Morono Y."/>
            <person name="Uchiyama I."/>
            <person name="Ito T."/>
            <person name="Fujiyama A."/>
            <person name="Inagaki F."/>
            <person name="Takami H."/>
        </authorList>
    </citation>
    <scope>NUCLEOTIDE SEQUENCE</scope>
    <source>
        <strain evidence="2">Expedition CK06-06</strain>
    </source>
</reference>
<name>X1QYR1_9ZZZZ</name>
<organism evidence="2">
    <name type="scientific">marine sediment metagenome</name>
    <dbReference type="NCBI Taxonomy" id="412755"/>
    <lineage>
        <taxon>unclassified sequences</taxon>
        <taxon>metagenomes</taxon>
        <taxon>ecological metagenomes</taxon>
    </lineage>
</organism>
<feature type="compositionally biased region" description="Basic and acidic residues" evidence="1">
    <location>
        <begin position="34"/>
        <end position="43"/>
    </location>
</feature>
<protein>
    <submittedName>
        <fullName evidence="2">Uncharacterized protein</fullName>
    </submittedName>
</protein>
<feature type="non-terminal residue" evidence="2">
    <location>
        <position position="219"/>
    </location>
</feature>
<proteinExistence type="predicted"/>
<dbReference type="AlphaFoldDB" id="X1QYR1"/>
<accession>X1QYR1</accession>
<dbReference type="EMBL" id="BARV01034567">
    <property type="protein sequence ID" value="GAI48439.1"/>
    <property type="molecule type" value="Genomic_DNA"/>
</dbReference>
<gene>
    <name evidence="2" type="ORF">S06H3_54104</name>
</gene>
<comment type="caution">
    <text evidence="2">The sequence shown here is derived from an EMBL/GenBank/DDBJ whole genome shotgun (WGS) entry which is preliminary data.</text>
</comment>
<sequence length="219" mass="22671">MVVTGTIPPPPLSNTPPIDVDKSVAVAGVATESSRQDHKHDVDTDTPGDIAVGDVAAEGVAIELARADHRHGAPAIWVPALHAATHRILGTDIVALDAIQITTGQFILTRLPRAAAGLFLEGNGVGADPIYNALVAANIPNLDAAIITSGRFPMTRMPDMALDRIMVGQGAGNSPVEEDKPIAAVGGLYGINVETLGAGKTLVPGTDEIYQYLDPDTAH</sequence>
<feature type="region of interest" description="Disordered" evidence="1">
    <location>
        <begin position="29"/>
        <end position="48"/>
    </location>
</feature>